<dbReference type="EMBL" id="JBHMFC010000006">
    <property type="protein sequence ID" value="MFB9055458.1"/>
    <property type="molecule type" value="Genomic_DNA"/>
</dbReference>
<reference evidence="3 4" key="1">
    <citation type="submission" date="2024-09" db="EMBL/GenBank/DDBJ databases">
        <authorList>
            <person name="Sun Q."/>
            <person name="Mori K."/>
        </authorList>
    </citation>
    <scope>NUCLEOTIDE SEQUENCE [LARGE SCALE GENOMIC DNA]</scope>
    <source>
        <strain evidence="3 4">CECT 8622</strain>
    </source>
</reference>
<dbReference type="RefSeq" id="WP_379859643.1">
    <property type="nucleotide sequence ID" value="NZ_JBHMFC010000006.1"/>
</dbReference>
<evidence type="ECO:0000313" key="4">
    <source>
        <dbReference type="Proteomes" id="UP001589585"/>
    </source>
</evidence>
<keyword evidence="1" id="KW-0472">Membrane</keyword>
<feature type="signal peptide" evidence="2">
    <location>
        <begin position="1"/>
        <end position="24"/>
    </location>
</feature>
<protein>
    <recommendedName>
        <fullName evidence="5">Seryl-tRNA synthetase</fullName>
    </recommendedName>
</protein>
<keyword evidence="1" id="KW-1133">Transmembrane helix</keyword>
<sequence length="104" mass="11467">MTKKIFCILLVFLSFGAFSNAAMAAETPPVATSKNAEAVPVEIRSMIDRLNEIKDLDKSALDRHDKKALRKELRDLKKAVRKSGNGLYISSGAIIIILLLIIIL</sequence>
<proteinExistence type="predicted"/>
<name>A0ABV5F7P0_9FLAO</name>
<feature type="transmembrane region" description="Helical" evidence="1">
    <location>
        <begin position="86"/>
        <end position="103"/>
    </location>
</feature>
<evidence type="ECO:0000313" key="3">
    <source>
        <dbReference type="EMBL" id="MFB9055458.1"/>
    </source>
</evidence>
<evidence type="ECO:0000256" key="2">
    <source>
        <dbReference type="SAM" id="SignalP"/>
    </source>
</evidence>
<gene>
    <name evidence="3" type="ORF">ACFFU9_01770</name>
</gene>
<organism evidence="3 4">
    <name type="scientific">Mariniflexile ostreae</name>
    <dbReference type="NCBI Taxonomy" id="1520892"/>
    <lineage>
        <taxon>Bacteria</taxon>
        <taxon>Pseudomonadati</taxon>
        <taxon>Bacteroidota</taxon>
        <taxon>Flavobacteriia</taxon>
        <taxon>Flavobacteriales</taxon>
        <taxon>Flavobacteriaceae</taxon>
        <taxon>Mariniflexile</taxon>
    </lineage>
</organism>
<keyword evidence="2" id="KW-0732">Signal</keyword>
<evidence type="ECO:0008006" key="5">
    <source>
        <dbReference type="Google" id="ProtNLM"/>
    </source>
</evidence>
<comment type="caution">
    <text evidence="3">The sequence shown here is derived from an EMBL/GenBank/DDBJ whole genome shotgun (WGS) entry which is preliminary data.</text>
</comment>
<keyword evidence="1" id="KW-0812">Transmembrane</keyword>
<keyword evidence="4" id="KW-1185">Reference proteome</keyword>
<accession>A0ABV5F7P0</accession>
<feature type="chain" id="PRO_5046161924" description="Seryl-tRNA synthetase" evidence="2">
    <location>
        <begin position="25"/>
        <end position="104"/>
    </location>
</feature>
<dbReference type="Proteomes" id="UP001589585">
    <property type="component" value="Unassembled WGS sequence"/>
</dbReference>
<evidence type="ECO:0000256" key="1">
    <source>
        <dbReference type="SAM" id="Phobius"/>
    </source>
</evidence>